<evidence type="ECO:0000256" key="1">
    <source>
        <dbReference type="SAM" id="Phobius"/>
    </source>
</evidence>
<feature type="transmembrane region" description="Helical" evidence="1">
    <location>
        <begin position="114"/>
        <end position="134"/>
    </location>
</feature>
<keyword evidence="3" id="KW-1185">Reference proteome</keyword>
<organism evidence="2 3">
    <name type="scientific">Carcinus maenas nudivirus</name>
    <dbReference type="NCBI Taxonomy" id="2880837"/>
    <lineage>
        <taxon>Viruses</taxon>
        <taxon>Viruses incertae sedis</taxon>
        <taxon>Naldaviricetes</taxon>
        <taxon>Lefavirales</taxon>
        <taxon>Nudiviridae</taxon>
        <taxon>Gammanudivirus</taxon>
        <taxon>Gammanudivirus cameanadis</taxon>
    </lineage>
</organism>
<evidence type="ECO:0000313" key="2">
    <source>
        <dbReference type="EMBL" id="UBZ25668.1"/>
    </source>
</evidence>
<evidence type="ECO:0000313" key="3">
    <source>
        <dbReference type="Proteomes" id="UP000830962"/>
    </source>
</evidence>
<keyword evidence="1" id="KW-1133">Transmembrane helix</keyword>
<reference evidence="2" key="1">
    <citation type="journal article" date="2021" name="Viruses">
        <title>Identification and Full Characterisation of Two Novel Crustacean Infecting Members of the Family Nudiviridae Provides Support for Two Subfamilies.</title>
        <authorList>
            <person name="Bateman K.S."/>
            <person name="Kerr R."/>
            <person name="Stentiford G.D."/>
            <person name="Bean T.P."/>
            <person name="Hooper C."/>
            <person name="Van Eynde B."/>
            <person name="Delbare D."/>
            <person name="Bojko J."/>
            <person name="Christiaens O."/>
            <person name="Taning C.N.T."/>
            <person name="Smagghe G."/>
            <person name="van Oers M.M."/>
            <person name="van Aerle R."/>
        </authorList>
    </citation>
    <scope>NUCLEOTIDE SEQUENCE</scope>
    <source>
        <strain evidence="2">AN2</strain>
    </source>
</reference>
<accession>A0AAE8Y1C0</accession>
<proteinExistence type="predicted"/>
<gene>
    <name evidence="2" type="ORF">CmNV_077</name>
</gene>
<dbReference type="Proteomes" id="UP000830962">
    <property type="component" value="Segment"/>
</dbReference>
<sequence length="143" mass="16638">MKVPKDYMISLLKKNIIPMVAWSTKYYNGLFCYVIKNPVYCQVFWLDFWHNYVLTQFQNQNMITSVENQNLTLPVIITNDLQFLNIPTIIQNIDYYASPRLVSSPFQINMSMSAVLILFFIIFGLIIAATQVFAKNSIYTSLV</sequence>
<protein>
    <submittedName>
        <fullName evidence="2">PIF-6</fullName>
    </submittedName>
</protein>
<name>A0AAE8Y1C0_9VIRU</name>
<keyword evidence="1" id="KW-0812">Transmembrane</keyword>
<dbReference type="EMBL" id="MZ311578">
    <property type="protein sequence ID" value="UBZ25668.1"/>
    <property type="molecule type" value="Genomic_DNA"/>
</dbReference>
<keyword evidence="1" id="KW-0472">Membrane</keyword>